<keyword evidence="3" id="KW-1185">Reference proteome</keyword>
<accession>A0A0K1PTT8</accession>
<dbReference type="EMBL" id="CP012333">
    <property type="protein sequence ID" value="AKU96958.1"/>
    <property type="molecule type" value="Genomic_DNA"/>
</dbReference>
<feature type="region of interest" description="Disordered" evidence="1">
    <location>
        <begin position="18"/>
        <end position="43"/>
    </location>
</feature>
<dbReference type="KEGG" id="llu:AKJ09_03622"/>
<evidence type="ECO:0000313" key="3">
    <source>
        <dbReference type="Proteomes" id="UP000064967"/>
    </source>
</evidence>
<gene>
    <name evidence="2" type="ORF">AKJ09_03622</name>
</gene>
<evidence type="ECO:0000313" key="2">
    <source>
        <dbReference type="EMBL" id="AKU96958.1"/>
    </source>
</evidence>
<dbReference type="Proteomes" id="UP000064967">
    <property type="component" value="Chromosome"/>
</dbReference>
<proteinExistence type="predicted"/>
<organism evidence="2 3">
    <name type="scientific">Labilithrix luteola</name>
    <dbReference type="NCBI Taxonomy" id="1391654"/>
    <lineage>
        <taxon>Bacteria</taxon>
        <taxon>Pseudomonadati</taxon>
        <taxon>Myxococcota</taxon>
        <taxon>Polyangia</taxon>
        <taxon>Polyangiales</taxon>
        <taxon>Labilitrichaceae</taxon>
        <taxon>Labilithrix</taxon>
    </lineage>
</organism>
<sequence>MCHFVLLIARVGGVDPGQGRVGSPRARAGRRGVHESDQRVRTRQNASDLAIGGVCVVNES</sequence>
<dbReference type="STRING" id="1391654.AKJ09_03622"/>
<name>A0A0K1PTT8_9BACT</name>
<dbReference type="AlphaFoldDB" id="A0A0K1PTT8"/>
<evidence type="ECO:0000256" key="1">
    <source>
        <dbReference type="SAM" id="MobiDB-lite"/>
    </source>
</evidence>
<reference evidence="2 3" key="1">
    <citation type="submission" date="2015-08" db="EMBL/GenBank/DDBJ databases">
        <authorList>
            <person name="Babu N.S."/>
            <person name="Beckwith C.J."/>
            <person name="Beseler K.G."/>
            <person name="Brison A."/>
            <person name="Carone J.V."/>
            <person name="Caskin T.P."/>
            <person name="Diamond M."/>
            <person name="Durham M.E."/>
            <person name="Foxe J.M."/>
            <person name="Go M."/>
            <person name="Henderson B.A."/>
            <person name="Jones I.B."/>
            <person name="McGettigan J.A."/>
            <person name="Micheletti S.J."/>
            <person name="Nasrallah M.E."/>
            <person name="Ortiz D."/>
            <person name="Piller C.R."/>
            <person name="Privatt S.R."/>
            <person name="Schneider S.L."/>
            <person name="Sharp S."/>
            <person name="Smith T.C."/>
            <person name="Stanton J.D."/>
            <person name="Ullery H.E."/>
            <person name="Wilson R.J."/>
            <person name="Serrano M.G."/>
            <person name="Buck G."/>
            <person name="Lee V."/>
            <person name="Wang Y."/>
            <person name="Carvalho R."/>
            <person name="Voegtly L."/>
            <person name="Shi R."/>
            <person name="Duckworth R."/>
            <person name="Johnson A."/>
            <person name="Loviza R."/>
            <person name="Walstead R."/>
            <person name="Shah Z."/>
            <person name="Kiflezghi M."/>
            <person name="Wade K."/>
            <person name="Ball S.L."/>
            <person name="Bradley K.W."/>
            <person name="Asai D.J."/>
            <person name="Bowman C.A."/>
            <person name="Russell D.A."/>
            <person name="Pope W.H."/>
            <person name="Jacobs-Sera D."/>
            <person name="Hendrix R.W."/>
            <person name="Hatfull G.F."/>
        </authorList>
    </citation>
    <scope>NUCLEOTIDE SEQUENCE [LARGE SCALE GENOMIC DNA]</scope>
    <source>
        <strain evidence="2 3">DSM 27648</strain>
    </source>
</reference>
<protein>
    <submittedName>
        <fullName evidence="2">Uncharacterized protein</fullName>
    </submittedName>
</protein>